<dbReference type="InterPro" id="IPR038538">
    <property type="entry name" value="MTERF_sf"/>
</dbReference>
<accession>A0AAD8T398</accession>
<dbReference type="AlphaFoldDB" id="A0AAD8T398"/>
<evidence type="ECO:0000313" key="4">
    <source>
        <dbReference type="EMBL" id="KAK1669103.1"/>
    </source>
</evidence>
<dbReference type="Pfam" id="PF02536">
    <property type="entry name" value="mTERF"/>
    <property type="match status" value="1"/>
</dbReference>
<dbReference type="FunFam" id="1.25.70.10:FF:000001">
    <property type="entry name" value="Mitochondrial transcription termination factor-like"/>
    <property type="match status" value="1"/>
</dbReference>
<keyword evidence="3" id="KW-0809">Transit peptide</keyword>
<evidence type="ECO:0000256" key="3">
    <source>
        <dbReference type="ARBA" id="ARBA00022946"/>
    </source>
</evidence>
<dbReference type="PANTHER" id="PTHR13068">
    <property type="entry name" value="CGI-12 PROTEIN-RELATED"/>
    <property type="match status" value="1"/>
</dbReference>
<dbReference type="GO" id="GO:0006353">
    <property type="term" value="P:DNA-templated transcription termination"/>
    <property type="evidence" value="ECO:0007669"/>
    <property type="project" value="UniProtKB-KW"/>
</dbReference>
<name>A0AAD8T398_LOLMU</name>
<protein>
    <submittedName>
        <fullName evidence="4">Uncharacterized protein</fullName>
    </submittedName>
</protein>
<evidence type="ECO:0000313" key="5">
    <source>
        <dbReference type="Proteomes" id="UP001231189"/>
    </source>
</evidence>
<evidence type="ECO:0000256" key="2">
    <source>
        <dbReference type="ARBA" id="ARBA00022472"/>
    </source>
</evidence>
<dbReference type="FunFam" id="1.25.70.10:FF:000016">
    <property type="entry name" value="Mitochondrial transcription termination factor-like"/>
    <property type="match status" value="1"/>
</dbReference>
<dbReference type="EMBL" id="JAUUTY010000003">
    <property type="protein sequence ID" value="KAK1669103.1"/>
    <property type="molecule type" value="Genomic_DNA"/>
</dbReference>
<sequence>MLRLQKCILTRLLSSPSTSPISPHHRLLSAAANSPAVSPSPSFAVEEYLVDTCGLTRAQALKASAKLSHLKSPSKPDAVLAFLAGLGLAPADIAAVVAKDPRFLCVGVERTLGPVVGGLTGLGMSRSEISRLVSLAGESFRCRSIVPKIRYYLSLFGSSENLLRALQRCCYLVRSDFNKVEPNVAFLQECGLGACDIAKLCICKPRILTSKHEHVQAMVACAEGVGAPRGSRMFRHALRAVEPLNKEKIAAKYEYLKTTFRWSDAEVKIALSKAPTLLTISKDTLQRKSEFLSSEVGLEPLYIAHRPVMLGLSLEGRLKPRYYVTKFLKENGLLDRGKDYYSILVISEKVFMDKFICRHKEAAPHLAEDYATTCRGEVPARFRFT</sequence>
<organism evidence="4 5">
    <name type="scientific">Lolium multiflorum</name>
    <name type="common">Italian ryegrass</name>
    <name type="synonym">Lolium perenne subsp. multiflorum</name>
    <dbReference type="NCBI Taxonomy" id="4521"/>
    <lineage>
        <taxon>Eukaryota</taxon>
        <taxon>Viridiplantae</taxon>
        <taxon>Streptophyta</taxon>
        <taxon>Embryophyta</taxon>
        <taxon>Tracheophyta</taxon>
        <taxon>Spermatophyta</taxon>
        <taxon>Magnoliopsida</taxon>
        <taxon>Liliopsida</taxon>
        <taxon>Poales</taxon>
        <taxon>Poaceae</taxon>
        <taxon>BOP clade</taxon>
        <taxon>Pooideae</taxon>
        <taxon>Poodae</taxon>
        <taxon>Poeae</taxon>
        <taxon>Poeae Chloroplast Group 2 (Poeae type)</taxon>
        <taxon>Loliodinae</taxon>
        <taxon>Loliinae</taxon>
        <taxon>Lolium</taxon>
    </lineage>
</organism>
<keyword evidence="5" id="KW-1185">Reference proteome</keyword>
<dbReference type="InterPro" id="IPR003690">
    <property type="entry name" value="MTERF"/>
</dbReference>
<evidence type="ECO:0000256" key="1">
    <source>
        <dbReference type="ARBA" id="ARBA00007692"/>
    </source>
</evidence>
<dbReference type="SMART" id="SM00733">
    <property type="entry name" value="Mterf"/>
    <property type="match status" value="5"/>
</dbReference>
<keyword evidence="2" id="KW-0804">Transcription</keyword>
<comment type="caution">
    <text evidence="4">The sequence shown here is derived from an EMBL/GenBank/DDBJ whole genome shotgun (WGS) entry which is preliminary data.</text>
</comment>
<dbReference type="GO" id="GO:0003676">
    <property type="term" value="F:nucleic acid binding"/>
    <property type="evidence" value="ECO:0007669"/>
    <property type="project" value="InterPro"/>
</dbReference>
<proteinExistence type="inferred from homology"/>
<gene>
    <name evidence="4" type="ORF">QYE76_057262</name>
</gene>
<keyword evidence="2" id="KW-0806">Transcription termination</keyword>
<dbReference type="PANTHER" id="PTHR13068:SF111">
    <property type="match status" value="1"/>
</dbReference>
<comment type="similarity">
    <text evidence="1">Belongs to the mTERF family.</text>
</comment>
<dbReference type="Gene3D" id="1.25.70.10">
    <property type="entry name" value="Transcription termination factor 3, mitochondrial"/>
    <property type="match status" value="2"/>
</dbReference>
<keyword evidence="2" id="KW-0805">Transcription regulation</keyword>
<dbReference type="Proteomes" id="UP001231189">
    <property type="component" value="Unassembled WGS sequence"/>
</dbReference>
<reference evidence="4" key="1">
    <citation type="submission" date="2023-07" db="EMBL/GenBank/DDBJ databases">
        <title>A chromosome-level genome assembly of Lolium multiflorum.</title>
        <authorList>
            <person name="Chen Y."/>
            <person name="Copetti D."/>
            <person name="Kolliker R."/>
            <person name="Studer B."/>
        </authorList>
    </citation>
    <scope>NUCLEOTIDE SEQUENCE</scope>
    <source>
        <strain evidence="4">02402/16</strain>
        <tissue evidence="4">Leaf</tissue>
    </source>
</reference>